<evidence type="ECO:0000256" key="1">
    <source>
        <dbReference type="SAM" id="Phobius"/>
    </source>
</evidence>
<proteinExistence type="predicted"/>
<accession>A0ABW0MX75</accession>
<name>A0ABW0MX75_9ACTN</name>
<feature type="transmembrane region" description="Helical" evidence="1">
    <location>
        <begin position="67"/>
        <end position="94"/>
    </location>
</feature>
<comment type="caution">
    <text evidence="2">The sequence shown here is derived from an EMBL/GenBank/DDBJ whole genome shotgun (WGS) entry which is preliminary data.</text>
</comment>
<reference evidence="3" key="1">
    <citation type="journal article" date="2019" name="Int. J. Syst. Evol. Microbiol.">
        <title>The Global Catalogue of Microorganisms (GCM) 10K type strain sequencing project: providing services to taxonomists for standard genome sequencing and annotation.</title>
        <authorList>
            <consortium name="The Broad Institute Genomics Platform"/>
            <consortium name="The Broad Institute Genome Sequencing Center for Infectious Disease"/>
            <person name="Wu L."/>
            <person name="Ma J."/>
        </authorList>
    </citation>
    <scope>NUCLEOTIDE SEQUENCE [LARGE SCALE GENOMIC DNA]</scope>
    <source>
        <strain evidence="3">KACC 13778</strain>
    </source>
</reference>
<gene>
    <name evidence="2" type="ORF">ACFPKY_07235</name>
</gene>
<sequence length="125" mass="13042">MSKYAGTAQLVVRTTKLLALAMALVVVVGVGGRAMSQEAVDVAAVESVSLQGAVESSVADGDVKLKAWPAVVAVVAVAIITWGPRVIAVGGMFYRAWLTQKTAICKELKRLGQGWAANSICRGAW</sequence>
<keyword evidence="3" id="KW-1185">Reference proteome</keyword>
<keyword evidence="1" id="KW-0812">Transmembrane</keyword>
<dbReference type="Proteomes" id="UP001595956">
    <property type="component" value="Unassembled WGS sequence"/>
</dbReference>
<evidence type="ECO:0000313" key="3">
    <source>
        <dbReference type="Proteomes" id="UP001595956"/>
    </source>
</evidence>
<dbReference type="RefSeq" id="WP_345171481.1">
    <property type="nucleotide sequence ID" value="NZ_BAABFQ010000003.1"/>
</dbReference>
<keyword evidence="1" id="KW-1133">Transmembrane helix</keyword>
<dbReference type="EMBL" id="JBHSMD010000002">
    <property type="protein sequence ID" value="MFC5492886.1"/>
    <property type="molecule type" value="Genomic_DNA"/>
</dbReference>
<protein>
    <submittedName>
        <fullName evidence="2">Uncharacterized protein</fullName>
    </submittedName>
</protein>
<evidence type="ECO:0000313" key="2">
    <source>
        <dbReference type="EMBL" id="MFC5492886.1"/>
    </source>
</evidence>
<keyword evidence="1" id="KW-0472">Membrane</keyword>
<organism evidence="2 3">
    <name type="scientific">Nocardioides caricicola</name>
    <dbReference type="NCBI Taxonomy" id="634770"/>
    <lineage>
        <taxon>Bacteria</taxon>
        <taxon>Bacillati</taxon>
        <taxon>Actinomycetota</taxon>
        <taxon>Actinomycetes</taxon>
        <taxon>Propionibacteriales</taxon>
        <taxon>Nocardioidaceae</taxon>
        <taxon>Nocardioides</taxon>
    </lineage>
</organism>